<dbReference type="GO" id="GO:0006396">
    <property type="term" value="P:RNA processing"/>
    <property type="evidence" value="ECO:0007669"/>
    <property type="project" value="InterPro"/>
</dbReference>
<feature type="compositionally biased region" description="Basic and acidic residues" evidence="10">
    <location>
        <begin position="215"/>
        <end position="231"/>
    </location>
</feature>
<evidence type="ECO:0000256" key="3">
    <source>
        <dbReference type="ARBA" id="ARBA00022679"/>
    </source>
</evidence>
<keyword evidence="6" id="KW-0805">Transcription regulation</keyword>
<dbReference type="InterPro" id="IPR002344">
    <property type="entry name" value="Lupus_La"/>
</dbReference>
<dbReference type="STRING" id="6184.A0A430QGC1"/>
<evidence type="ECO:0000259" key="13">
    <source>
        <dbReference type="PROSITE" id="PS51633"/>
    </source>
</evidence>
<evidence type="ECO:0000256" key="4">
    <source>
        <dbReference type="ARBA" id="ARBA00022691"/>
    </source>
</evidence>
<evidence type="ECO:0000259" key="11">
    <source>
        <dbReference type="PROSITE" id="PS50280"/>
    </source>
</evidence>
<name>A0A430QGC1_SCHBO</name>
<dbReference type="GO" id="GO:0035098">
    <property type="term" value="C:ESC/E(Z) complex"/>
    <property type="evidence" value="ECO:0007669"/>
    <property type="project" value="TreeGrafter"/>
</dbReference>
<evidence type="ECO:0000256" key="1">
    <source>
        <dbReference type="ARBA" id="ARBA00012186"/>
    </source>
</evidence>
<comment type="caution">
    <text evidence="14">The sequence shown here is derived from an EMBL/GenBank/DDBJ whole genome shotgun (WGS) entry which is preliminary data.</text>
</comment>
<dbReference type="CDD" id="cd12291">
    <property type="entry name" value="RRM1_La"/>
    <property type="match status" value="1"/>
</dbReference>
<evidence type="ECO:0000256" key="8">
    <source>
        <dbReference type="ARBA" id="ARBA00048568"/>
    </source>
</evidence>
<feature type="domain" description="CXC" evidence="13">
    <location>
        <begin position="1038"/>
        <end position="1158"/>
    </location>
</feature>
<feature type="region of interest" description="Disordered" evidence="10">
    <location>
        <begin position="205"/>
        <end position="233"/>
    </location>
</feature>
<feature type="region of interest" description="Disordered" evidence="10">
    <location>
        <begin position="764"/>
        <end position="789"/>
    </location>
</feature>
<dbReference type="GO" id="GO:1990904">
    <property type="term" value="C:ribonucleoprotein complex"/>
    <property type="evidence" value="ECO:0007669"/>
    <property type="project" value="InterPro"/>
</dbReference>
<dbReference type="InterPro" id="IPR046341">
    <property type="entry name" value="SET_dom_sf"/>
</dbReference>
<dbReference type="PANTHER" id="PTHR45747:SF4">
    <property type="entry name" value="HISTONE-LYSINE N-METHYLTRANSFERASE E(Z)"/>
    <property type="match status" value="1"/>
</dbReference>
<evidence type="ECO:0000259" key="12">
    <source>
        <dbReference type="PROSITE" id="PS50961"/>
    </source>
</evidence>
<dbReference type="FunFam" id="2.170.270.10:FF:000001">
    <property type="entry name" value="Putative histone-lysine N-methyltransferase EZH2"/>
    <property type="match status" value="1"/>
</dbReference>
<feature type="region of interest" description="Disordered" evidence="10">
    <location>
        <begin position="1019"/>
        <end position="1059"/>
    </location>
</feature>
<evidence type="ECO:0000256" key="9">
    <source>
        <dbReference type="PROSITE-ProRule" id="PRU00332"/>
    </source>
</evidence>
<comment type="catalytic activity">
    <reaction evidence="8">
        <text>L-lysyl(27)-[histone H3] + 3 S-adenosyl-L-methionine = N(6),N(6),N(6)-trimethyl-L-lysyl(27)-[histone H3] + 3 S-adenosyl-L-homocysteine + 3 H(+)</text>
        <dbReference type="Rhea" id="RHEA:60292"/>
        <dbReference type="Rhea" id="RHEA-COMP:15535"/>
        <dbReference type="Rhea" id="RHEA-COMP:15548"/>
        <dbReference type="ChEBI" id="CHEBI:15378"/>
        <dbReference type="ChEBI" id="CHEBI:29969"/>
        <dbReference type="ChEBI" id="CHEBI:57856"/>
        <dbReference type="ChEBI" id="CHEBI:59789"/>
        <dbReference type="ChEBI" id="CHEBI:61961"/>
        <dbReference type="EC" id="2.1.1.356"/>
    </reaction>
</comment>
<keyword evidence="2" id="KW-0489">Methyltransferase</keyword>
<keyword evidence="3" id="KW-0808">Transferase</keyword>
<dbReference type="InterPro" id="IPR026489">
    <property type="entry name" value="CXC_dom"/>
</dbReference>
<keyword evidence="5 9" id="KW-0694">RNA-binding</keyword>
<dbReference type="InterPro" id="IPR048358">
    <property type="entry name" value="EZH1/2_MCSS"/>
</dbReference>
<dbReference type="PROSITE" id="PS50280">
    <property type="entry name" value="SET"/>
    <property type="match status" value="1"/>
</dbReference>
<keyword evidence="15" id="KW-1185">Reference proteome</keyword>
<dbReference type="InterPro" id="IPR041355">
    <property type="entry name" value="Pre-SET_CXC"/>
</dbReference>
<dbReference type="InterPro" id="IPR012677">
    <property type="entry name" value="Nucleotide-bd_a/b_plait_sf"/>
</dbReference>
<dbReference type="InterPro" id="IPR006630">
    <property type="entry name" value="La_HTH"/>
</dbReference>
<dbReference type="SMART" id="SM01114">
    <property type="entry name" value="CXC"/>
    <property type="match status" value="2"/>
</dbReference>
<dbReference type="GO" id="GO:0003682">
    <property type="term" value="F:chromatin binding"/>
    <property type="evidence" value="ECO:0007669"/>
    <property type="project" value="TreeGrafter"/>
</dbReference>
<dbReference type="Gene3D" id="2.170.270.10">
    <property type="entry name" value="SET domain"/>
    <property type="match status" value="2"/>
</dbReference>
<dbReference type="SUPFAM" id="SSF82199">
    <property type="entry name" value="SET domain"/>
    <property type="match status" value="2"/>
</dbReference>
<dbReference type="InterPro" id="IPR033467">
    <property type="entry name" value="Tesmin/TSO1-like_CXC"/>
</dbReference>
<keyword evidence="7" id="KW-0804">Transcription</keyword>
<dbReference type="SMART" id="SM00715">
    <property type="entry name" value="LA"/>
    <property type="match status" value="1"/>
</dbReference>
<dbReference type="SMART" id="SM00317">
    <property type="entry name" value="SET"/>
    <property type="match status" value="1"/>
</dbReference>
<dbReference type="GO" id="GO:0003723">
    <property type="term" value="F:RNA binding"/>
    <property type="evidence" value="ECO:0007669"/>
    <property type="project" value="UniProtKB-UniRule"/>
</dbReference>
<keyword evidence="4" id="KW-0949">S-adenosyl-L-methionine</keyword>
<evidence type="ECO:0000256" key="5">
    <source>
        <dbReference type="ARBA" id="ARBA00022884"/>
    </source>
</evidence>
<dbReference type="GO" id="GO:0140951">
    <property type="term" value="F:histone H3K27 trimethyltransferase activity"/>
    <property type="evidence" value="ECO:0007669"/>
    <property type="project" value="UniProtKB-EC"/>
</dbReference>
<dbReference type="Gene3D" id="1.10.10.10">
    <property type="entry name" value="Winged helix-like DNA-binding domain superfamily/Winged helix DNA-binding domain"/>
    <property type="match status" value="1"/>
</dbReference>
<protein>
    <recommendedName>
        <fullName evidence="1">[histone H3]-lysine(27) N-trimethyltransferase</fullName>
        <ecNumber evidence="1">2.1.1.356</ecNumber>
    </recommendedName>
</protein>
<evidence type="ECO:0000256" key="6">
    <source>
        <dbReference type="ARBA" id="ARBA00023015"/>
    </source>
</evidence>
<dbReference type="EC" id="2.1.1.356" evidence="1"/>
<dbReference type="InterPro" id="IPR045318">
    <property type="entry name" value="EZH1/2-like"/>
</dbReference>
<feature type="compositionally biased region" description="Polar residues" evidence="10">
    <location>
        <begin position="1048"/>
        <end position="1059"/>
    </location>
</feature>
<feature type="domain" description="SET" evidence="11">
    <location>
        <begin position="1313"/>
        <end position="1428"/>
    </location>
</feature>
<feature type="domain" description="HTH La-type RNA-binding" evidence="12">
    <location>
        <begin position="1"/>
        <end position="64"/>
    </location>
</feature>
<gene>
    <name evidence="14" type="ORF">DC041_0002713</name>
</gene>
<dbReference type="Gene3D" id="3.30.70.330">
    <property type="match status" value="2"/>
</dbReference>
<reference evidence="14 15" key="1">
    <citation type="journal article" date="2019" name="PLoS Pathog.">
        <title>Genome sequence of the bovine parasite Schistosoma bovis Tanzania.</title>
        <authorList>
            <person name="Oey H."/>
            <person name="Zakrzewski M."/>
            <person name="Gobert G."/>
            <person name="Gravermann K."/>
            <person name="Stoye J."/>
            <person name="Jones M."/>
            <person name="Mcmanus D."/>
            <person name="Krause L."/>
        </authorList>
    </citation>
    <scope>NUCLEOTIDE SEQUENCE [LARGE SCALE GENOMIC DNA]</scope>
    <source>
        <strain evidence="14 15">TAN1997</strain>
    </source>
</reference>
<dbReference type="InterPro" id="IPR001214">
    <property type="entry name" value="SET_dom"/>
</dbReference>
<dbReference type="Proteomes" id="UP000290809">
    <property type="component" value="Unassembled WGS sequence"/>
</dbReference>
<evidence type="ECO:0000256" key="2">
    <source>
        <dbReference type="ARBA" id="ARBA00022603"/>
    </source>
</evidence>
<dbReference type="PROSITE" id="PS51633">
    <property type="entry name" value="CXC"/>
    <property type="match status" value="2"/>
</dbReference>
<dbReference type="EMBL" id="QMKO01001767">
    <property type="protein sequence ID" value="RTG86737.1"/>
    <property type="molecule type" value="Genomic_DNA"/>
</dbReference>
<evidence type="ECO:0000256" key="7">
    <source>
        <dbReference type="ARBA" id="ARBA00023163"/>
    </source>
</evidence>
<evidence type="ECO:0000256" key="10">
    <source>
        <dbReference type="SAM" id="MobiDB-lite"/>
    </source>
</evidence>
<feature type="domain" description="CXC" evidence="13">
    <location>
        <begin position="1174"/>
        <end position="1286"/>
    </location>
</feature>
<dbReference type="Pfam" id="PF00856">
    <property type="entry name" value="SET"/>
    <property type="match status" value="1"/>
</dbReference>
<dbReference type="SUPFAM" id="SSF46785">
    <property type="entry name" value="Winged helix' DNA-binding domain"/>
    <property type="match status" value="1"/>
</dbReference>
<dbReference type="GO" id="GO:0032259">
    <property type="term" value="P:methylation"/>
    <property type="evidence" value="ECO:0007669"/>
    <property type="project" value="UniProtKB-KW"/>
</dbReference>
<dbReference type="SUPFAM" id="SSF54928">
    <property type="entry name" value="RNA-binding domain, RBD"/>
    <property type="match status" value="1"/>
</dbReference>
<dbReference type="PRINTS" id="PR00302">
    <property type="entry name" value="LUPUSLA"/>
</dbReference>
<dbReference type="Pfam" id="PF21358">
    <property type="entry name" value="Ezh2_MCSS"/>
    <property type="match status" value="1"/>
</dbReference>
<proteinExistence type="predicted"/>
<dbReference type="InterPro" id="IPR036390">
    <property type="entry name" value="WH_DNA-bd_sf"/>
</dbReference>
<dbReference type="InterPro" id="IPR035979">
    <property type="entry name" value="RBD_domain_sf"/>
</dbReference>
<dbReference type="PROSITE" id="PS50961">
    <property type="entry name" value="HTH_LA"/>
    <property type="match status" value="1"/>
</dbReference>
<evidence type="ECO:0000313" key="15">
    <source>
        <dbReference type="Proteomes" id="UP000290809"/>
    </source>
</evidence>
<dbReference type="Pfam" id="PF18264">
    <property type="entry name" value="preSET_CXC"/>
    <property type="match status" value="2"/>
</dbReference>
<dbReference type="GO" id="GO:0031507">
    <property type="term" value="P:heterochromatin formation"/>
    <property type="evidence" value="ECO:0007669"/>
    <property type="project" value="TreeGrafter"/>
</dbReference>
<feature type="compositionally biased region" description="Basic residues" evidence="10">
    <location>
        <begin position="1019"/>
        <end position="1030"/>
    </location>
</feature>
<accession>A0A430QGC1</accession>
<organism evidence="14 15">
    <name type="scientific">Schistosoma bovis</name>
    <name type="common">Blood fluke</name>
    <dbReference type="NCBI Taxonomy" id="6184"/>
    <lineage>
        <taxon>Eukaryota</taxon>
        <taxon>Metazoa</taxon>
        <taxon>Spiralia</taxon>
        <taxon>Lophotrochozoa</taxon>
        <taxon>Platyhelminthes</taxon>
        <taxon>Trematoda</taxon>
        <taxon>Digenea</taxon>
        <taxon>Strigeidida</taxon>
        <taxon>Schistosomatoidea</taxon>
        <taxon>Schistosomatidae</taxon>
        <taxon>Schistosoma</taxon>
    </lineage>
</organism>
<dbReference type="InterPro" id="IPR036388">
    <property type="entry name" value="WH-like_DNA-bd_sf"/>
</dbReference>
<sequence>MKEAVKENDGWIPMETMIKFNRLKSLSEDVEFIKKSVSKSQSGLIEVGEKGLRRNPEMKVPETFETALNSYKENGVYVKGFSPDEKLDEIIEWLEKHGGKTLDVHMRRFPRDKKFRGSIFAIFEKKEDSEKFLASPEAATFKEKAMVRSTQIDYWKRKEEENKAKVASQAKKKAALEANQEAQVNSRMIRGALLEIVGLPEATKKNDAVEGEDATAEKSKESSVNDSKDSEAPTVMNLKQWLNEKLDSSTPVGWIDIEPSEGKAVIRFKQPDTAEKAWAKLKEAFGDSPVTYLNSELSGRVITECRCLYFCTLNQVIRMIMVRRSSYVNRDCKNNKSSPNEIVPVCESRRTRVKSLRRRPTSSNRPHYNPCERRRRLQTMIREVYNRIRCANLTSKWNHVFELMSKNRRLLSEQLNSAHAANLAARSITCDEMWPNSNSADPPLLAEPVEIPNVYSQFGKFEARIGGVSYRVAITMMPQVDPVPSVCMWAPVQHNFSVEDETELANLPYMGDDQAQEDVNFLEELLNNYDGHLHGNFPFEFEESLLVQLVNAVAKAWPDIIAQCGLIPYKNQKGEHRPIDLPQNPITVDSSSQEIDASSISSSVIGIVDETGLVDSNCKSNERVLKRSKPDEEDSDEVSTTKKGRFTRRSGFIEIKDVEITNISVGTLFAVFMFLFDYVICLNCNKFLSIKSELSLMNLIYGWNNQMTLYFFQVTISNSIIPPNISVNLPEFNDKTLVSLHNKLKIEDNNEEIKCELIATTQQSPKIRNSVDSHHSDRDSNSPDPKRLNTTGIPDGVFSAIAGTFGSSDDSSKLQLRYMELKERSSNSQLNEEALTCCPNLDSPIEVLNAVKSGRHQIPTRAEALHSFRTLFCRRCFKYDCALHPYKSTQSMWSHRWPFVASTNAIAGTFGSSDDSSKLQLRYMELKERSSNSQVLSYANTQNHSTLLLPDSGQLSQLRVPGTGIEWGRRSTSTASLNDGGDCAGSGSCSGSVQDNGEFNEEAVNNNESSGYNLLPSYRRKRSRKRRLKKSMLLGPPTRRLDDDEDSQTNGCHQNATNGNTNGVVASGCFAHHYHPCDHPGQRCDDSCSCRIAGTFCEKFCQCPPDCPNRFLGCRCRGQCNTKLCPCVLAVRECDPDLCLSCGAHSSFRSFASGNSMDLLSLLQTTLPPVTGTCRNVAIQRGWRKHLLMAPSDVAGWGIFIKEAAEKNDFIYEYCGEIISQDEADRRVEKSPCSCLFRFLGCRCRGQCNTKLCPCVLAVRECDPDLCLSCGAHSSFRSFASGNSMDLLSLLQTTLPPVTGTCRNVAIQRGWRKHLLMAPSDVAGWGIFIKEAAEKNDFIYEYCGEIISQDEADRRGKIYDKTMSSFLFNLNRDFVVDATRKGNKIRFANHSVNPNCHAKVIMVNGDHRIGIFAKRAILPGEELFFDYRYGPTEQLKYVGIERDTDAASVINNPLCVLNTSGNDINPLCSNIPVNNHIEIP</sequence>
<feature type="compositionally biased region" description="Basic and acidic residues" evidence="10">
    <location>
        <begin position="769"/>
        <end position="787"/>
    </location>
</feature>
<dbReference type="PANTHER" id="PTHR45747">
    <property type="entry name" value="HISTONE-LYSINE N-METHYLTRANSFERASE E(Z)"/>
    <property type="match status" value="1"/>
</dbReference>
<evidence type="ECO:0000313" key="14">
    <source>
        <dbReference type="EMBL" id="RTG86737.1"/>
    </source>
</evidence>